<keyword evidence="3" id="KW-1185">Reference proteome</keyword>
<accession>A0A9J6GI83</accession>
<gene>
    <name evidence="2" type="ORF">HPB48_021901</name>
</gene>
<dbReference type="EMBL" id="JABSTR010000007">
    <property type="protein sequence ID" value="KAH9374930.1"/>
    <property type="molecule type" value="Genomic_DNA"/>
</dbReference>
<reference evidence="2 3" key="1">
    <citation type="journal article" date="2020" name="Cell">
        <title>Large-Scale Comparative Analyses of Tick Genomes Elucidate Their Genetic Diversity and Vector Capacities.</title>
        <authorList>
            <consortium name="Tick Genome and Microbiome Consortium (TIGMIC)"/>
            <person name="Jia N."/>
            <person name="Wang J."/>
            <person name="Shi W."/>
            <person name="Du L."/>
            <person name="Sun Y."/>
            <person name="Zhan W."/>
            <person name="Jiang J.F."/>
            <person name="Wang Q."/>
            <person name="Zhang B."/>
            <person name="Ji P."/>
            <person name="Bell-Sakyi L."/>
            <person name="Cui X.M."/>
            <person name="Yuan T.T."/>
            <person name="Jiang B.G."/>
            <person name="Yang W.F."/>
            <person name="Lam T.T."/>
            <person name="Chang Q.C."/>
            <person name="Ding S.J."/>
            <person name="Wang X.J."/>
            <person name="Zhu J.G."/>
            <person name="Ruan X.D."/>
            <person name="Zhao L."/>
            <person name="Wei J.T."/>
            <person name="Ye R.Z."/>
            <person name="Que T.C."/>
            <person name="Du C.H."/>
            <person name="Zhou Y.H."/>
            <person name="Cheng J.X."/>
            <person name="Dai P.F."/>
            <person name="Guo W.B."/>
            <person name="Han X.H."/>
            <person name="Huang E.J."/>
            <person name="Li L.F."/>
            <person name="Wei W."/>
            <person name="Gao Y.C."/>
            <person name="Liu J.Z."/>
            <person name="Shao H.Z."/>
            <person name="Wang X."/>
            <person name="Wang C.C."/>
            <person name="Yang T.C."/>
            <person name="Huo Q.B."/>
            <person name="Li W."/>
            <person name="Chen H.Y."/>
            <person name="Chen S.E."/>
            <person name="Zhou L.G."/>
            <person name="Ni X.B."/>
            <person name="Tian J.H."/>
            <person name="Sheng Y."/>
            <person name="Liu T."/>
            <person name="Pan Y.S."/>
            <person name="Xia L.Y."/>
            <person name="Li J."/>
            <person name="Zhao F."/>
            <person name="Cao W.C."/>
        </authorList>
    </citation>
    <scope>NUCLEOTIDE SEQUENCE [LARGE SCALE GENOMIC DNA]</scope>
    <source>
        <strain evidence="2">HaeL-2018</strain>
    </source>
</reference>
<comment type="caution">
    <text evidence="2">The sequence shown here is derived from an EMBL/GenBank/DDBJ whole genome shotgun (WGS) entry which is preliminary data.</text>
</comment>
<protein>
    <recommendedName>
        <fullName evidence="4">DDE-1 domain-containing protein</fullName>
    </recommendedName>
</protein>
<dbReference type="AlphaFoldDB" id="A0A9J6GI83"/>
<feature type="region of interest" description="Disordered" evidence="1">
    <location>
        <begin position="1"/>
        <end position="20"/>
    </location>
</feature>
<evidence type="ECO:0000313" key="3">
    <source>
        <dbReference type="Proteomes" id="UP000821853"/>
    </source>
</evidence>
<evidence type="ECO:0000256" key="1">
    <source>
        <dbReference type="SAM" id="MobiDB-lite"/>
    </source>
</evidence>
<organism evidence="2 3">
    <name type="scientific">Haemaphysalis longicornis</name>
    <name type="common">Bush tick</name>
    <dbReference type="NCBI Taxonomy" id="44386"/>
    <lineage>
        <taxon>Eukaryota</taxon>
        <taxon>Metazoa</taxon>
        <taxon>Ecdysozoa</taxon>
        <taxon>Arthropoda</taxon>
        <taxon>Chelicerata</taxon>
        <taxon>Arachnida</taxon>
        <taxon>Acari</taxon>
        <taxon>Parasitiformes</taxon>
        <taxon>Ixodida</taxon>
        <taxon>Ixodoidea</taxon>
        <taxon>Ixodidae</taxon>
        <taxon>Haemaphysalinae</taxon>
        <taxon>Haemaphysalis</taxon>
    </lineage>
</organism>
<sequence>MHEFCATTKSGRHPTKSSEDERDYIEDEFVHILTVNTETTTLFLNFSRVRGAPVVPSATGCWLKRPEKIADNLKLGNFAESSQYIKTWKARFGFTMRQEKNDSQKTPDYLAEAASAFRSAFNALRLRHDFTPTNIANIDQTMVRIDNPAGRTNNVAAEATVRIANTACARRGFTVALAACANGDKLPAFVIFKEPSGKIPAKAFIKLRIPARRRLLEPAIQGSASRFVGSLRLEGRKTAKGNLRKPSRQEALCFVSEACAAVSEETVARSFKRCGIFNPLDGSGDGDLHEQLSSVGAVDPDDRGPLQVECMEMIFATDSDESFDGFASHDD</sequence>
<name>A0A9J6GI83_HAELO</name>
<dbReference type="VEuPathDB" id="VectorBase:HLOH_064530"/>
<dbReference type="Proteomes" id="UP000821853">
    <property type="component" value="Chromosome 5"/>
</dbReference>
<evidence type="ECO:0008006" key="4">
    <source>
        <dbReference type="Google" id="ProtNLM"/>
    </source>
</evidence>
<dbReference type="OrthoDB" id="6485161at2759"/>
<proteinExistence type="predicted"/>
<evidence type="ECO:0000313" key="2">
    <source>
        <dbReference type="EMBL" id="KAH9374930.1"/>
    </source>
</evidence>